<protein>
    <submittedName>
        <fullName evidence="3">Serine kinase</fullName>
    </submittedName>
</protein>
<dbReference type="AlphaFoldDB" id="A0A1D7UAQ2"/>
<name>A0A1D7UAQ2_9HYPH</name>
<dbReference type="InterPro" id="IPR002575">
    <property type="entry name" value="Aminoglycoside_PTrfase"/>
</dbReference>
<dbReference type="Proteomes" id="UP000094969">
    <property type="component" value="Chromosome"/>
</dbReference>
<dbReference type="SUPFAM" id="SSF56112">
    <property type="entry name" value="Protein kinase-like (PK-like)"/>
    <property type="match status" value="1"/>
</dbReference>
<proteinExistence type="inferred from homology"/>
<evidence type="ECO:0000256" key="1">
    <source>
        <dbReference type="ARBA" id="ARBA00038240"/>
    </source>
</evidence>
<evidence type="ECO:0000259" key="2">
    <source>
        <dbReference type="Pfam" id="PF01636"/>
    </source>
</evidence>
<keyword evidence="4" id="KW-1185">Reference proteome</keyword>
<keyword evidence="3" id="KW-0418">Kinase</keyword>
<reference evidence="3 4" key="1">
    <citation type="journal article" date="2015" name="Antonie Van Leeuwenhoek">
        <title>Bosea vaviloviae sp. nov., a new species of slow-growing rhizobia isolated from nodules of the relict species Vavilovia formosa (Stev.) Fed.</title>
        <authorList>
            <person name="Safronova V.I."/>
            <person name="Kuznetsova I.G."/>
            <person name="Sazanova A.L."/>
            <person name="Kimeklis A.K."/>
            <person name="Belimov A.A."/>
            <person name="Andronov E.E."/>
            <person name="Pinaev A.G."/>
            <person name="Chizhevskaya E.P."/>
            <person name="Pukhaev A.R."/>
            <person name="Popov K.P."/>
            <person name="Willems A."/>
            <person name="Tikhonovich I.A."/>
        </authorList>
    </citation>
    <scope>NUCLEOTIDE SEQUENCE [LARGE SCALE GENOMIC DNA]</scope>
    <source>
        <strain evidence="3 4">Vaf18</strain>
    </source>
</reference>
<dbReference type="InterPro" id="IPR050249">
    <property type="entry name" value="Pseudomonas-type_ThrB"/>
</dbReference>
<evidence type="ECO:0000313" key="4">
    <source>
        <dbReference type="Proteomes" id="UP000094969"/>
    </source>
</evidence>
<comment type="similarity">
    <text evidence="1">Belongs to the pseudomonas-type ThrB family.</text>
</comment>
<dbReference type="OrthoDB" id="156345at2"/>
<evidence type="ECO:0000313" key="3">
    <source>
        <dbReference type="EMBL" id="AOO84467.1"/>
    </source>
</evidence>
<dbReference type="KEGG" id="bvv:BHK69_14130"/>
<sequence length="318" mass="34253">MVDLLARHYGLSGEIKTLSSEVECTAEVSLPDGRRLILKTSRRPEAVESFRFQSAAIATVAGATGFVAPLVLPTSGGGLMFAHDGVCGYLQTRVEGTPMHRVARSPRLLRDVGCALGRLDLALSRRELPAMHRPVLWHVRCWPRLMELQRYLPPGPVAEAVARSMRAFEREIAPAIGSVPWQIAHNDPSPFNTLVSEAGIAFIDFGDGCWGPRIQDLAIAAGHLVSDPALPLGGAEHLIAGYAAVLPLSSDEAGLLVGLMRARQSALILINYWRAHLFPGNADYIKKNVPRAERGLAILAPLDPARERAAVMAAAAMS</sequence>
<gene>
    <name evidence="3" type="ORF">BHK69_14130</name>
</gene>
<accession>A0A1D7UAQ2</accession>
<organism evidence="3 4">
    <name type="scientific">Bosea vaviloviae</name>
    <dbReference type="NCBI Taxonomy" id="1526658"/>
    <lineage>
        <taxon>Bacteria</taxon>
        <taxon>Pseudomonadati</taxon>
        <taxon>Pseudomonadota</taxon>
        <taxon>Alphaproteobacteria</taxon>
        <taxon>Hyphomicrobiales</taxon>
        <taxon>Boseaceae</taxon>
        <taxon>Bosea</taxon>
    </lineage>
</organism>
<dbReference type="Pfam" id="PF01636">
    <property type="entry name" value="APH"/>
    <property type="match status" value="1"/>
</dbReference>
<dbReference type="PANTHER" id="PTHR21064:SF6">
    <property type="entry name" value="AMINOGLYCOSIDE PHOSPHOTRANSFERASE DOMAIN-CONTAINING PROTEIN"/>
    <property type="match status" value="1"/>
</dbReference>
<dbReference type="Gene3D" id="3.90.1200.10">
    <property type="match status" value="1"/>
</dbReference>
<dbReference type="PANTHER" id="PTHR21064">
    <property type="entry name" value="AMINOGLYCOSIDE PHOSPHOTRANSFERASE DOMAIN-CONTAINING PROTEIN-RELATED"/>
    <property type="match status" value="1"/>
</dbReference>
<keyword evidence="3" id="KW-0808">Transferase</keyword>
<feature type="domain" description="Aminoglycoside phosphotransferase" evidence="2">
    <location>
        <begin position="25"/>
        <end position="230"/>
    </location>
</feature>
<dbReference type="InterPro" id="IPR011009">
    <property type="entry name" value="Kinase-like_dom_sf"/>
</dbReference>
<dbReference type="GO" id="GO:0019202">
    <property type="term" value="F:amino acid kinase activity"/>
    <property type="evidence" value="ECO:0007669"/>
    <property type="project" value="TreeGrafter"/>
</dbReference>
<dbReference type="EMBL" id="CP017147">
    <property type="protein sequence ID" value="AOO84467.1"/>
    <property type="molecule type" value="Genomic_DNA"/>
</dbReference>